<organism evidence="5 6">
    <name type="scientific">Pelistega suis</name>
    <dbReference type="NCBI Taxonomy" id="1631957"/>
    <lineage>
        <taxon>Bacteria</taxon>
        <taxon>Pseudomonadati</taxon>
        <taxon>Pseudomonadota</taxon>
        <taxon>Betaproteobacteria</taxon>
        <taxon>Burkholderiales</taxon>
        <taxon>Alcaligenaceae</taxon>
        <taxon>Pelistega</taxon>
    </lineage>
</organism>
<evidence type="ECO:0000256" key="1">
    <source>
        <dbReference type="ARBA" id="ARBA00023015"/>
    </source>
</evidence>
<keyword evidence="3" id="KW-0804">Transcription</keyword>
<keyword evidence="2" id="KW-0238">DNA-binding</keyword>
<dbReference type="InterPro" id="IPR011991">
    <property type="entry name" value="ArsR-like_HTH"/>
</dbReference>
<dbReference type="InterPro" id="IPR036388">
    <property type="entry name" value="WH-like_DNA-bd_sf"/>
</dbReference>
<accession>A0A849P7J8</accession>
<dbReference type="PANTHER" id="PTHR43132:SF2">
    <property type="entry name" value="ARSENICAL RESISTANCE OPERON REPRESSOR ARSR-RELATED"/>
    <property type="match status" value="1"/>
</dbReference>
<dbReference type="PANTHER" id="PTHR43132">
    <property type="entry name" value="ARSENICAL RESISTANCE OPERON REPRESSOR ARSR-RELATED"/>
    <property type="match status" value="1"/>
</dbReference>
<dbReference type="InterPro" id="IPR001845">
    <property type="entry name" value="HTH_ArsR_DNA-bd_dom"/>
</dbReference>
<keyword evidence="1" id="KW-0805">Transcription regulation</keyword>
<evidence type="ECO:0000313" key="6">
    <source>
        <dbReference type="Proteomes" id="UP000537862"/>
    </source>
</evidence>
<name>A0A849P7J8_9BURK</name>
<dbReference type="InterPro" id="IPR051011">
    <property type="entry name" value="Metal_resp_trans_reg"/>
</dbReference>
<dbReference type="Gene3D" id="1.10.10.10">
    <property type="entry name" value="Winged helix-like DNA-binding domain superfamily/Winged helix DNA-binding domain"/>
    <property type="match status" value="1"/>
</dbReference>
<gene>
    <name evidence="5" type="ORF">HKX39_04920</name>
</gene>
<dbReference type="EMBL" id="JABGBN010000002">
    <property type="protein sequence ID" value="NOL51518.1"/>
    <property type="molecule type" value="Genomic_DNA"/>
</dbReference>
<proteinExistence type="predicted"/>
<dbReference type="AlphaFoldDB" id="A0A849P7J8"/>
<dbReference type="Pfam" id="PF12840">
    <property type="entry name" value="HTH_20"/>
    <property type="match status" value="1"/>
</dbReference>
<evidence type="ECO:0000256" key="3">
    <source>
        <dbReference type="ARBA" id="ARBA00023163"/>
    </source>
</evidence>
<dbReference type="SMART" id="SM00418">
    <property type="entry name" value="HTH_ARSR"/>
    <property type="match status" value="1"/>
</dbReference>
<evidence type="ECO:0000256" key="2">
    <source>
        <dbReference type="ARBA" id="ARBA00023125"/>
    </source>
</evidence>
<dbReference type="RefSeq" id="WP_171680188.1">
    <property type="nucleotide sequence ID" value="NZ_JABGBN010000002.1"/>
</dbReference>
<comment type="caution">
    <text evidence="5">The sequence shown here is derived from an EMBL/GenBank/DDBJ whole genome shotgun (WGS) entry which is preliminary data.</text>
</comment>
<dbReference type="PROSITE" id="PS50987">
    <property type="entry name" value="HTH_ARSR_2"/>
    <property type="match status" value="1"/>
</dbReference>
<feature type="domain" description="HTH arsR-type" evidence="4">
    <location>
        <begin position="1"/>
        <end position="95"/>
    </location>
</feature>
<dbReference type="GO" id="GO:0003677">
    <property type="term" value="F:DNA binding"/>
    <property type="evidence" value="ECO:0007669"/>
    <property type="project" value="UniProtKB-KW"/>
</dbReference>
<evidence type="ECO:0000259" key="4">
    <source>
        <dbReference type="PROSITE" id="PS50987"/>
    </source>
</evidence>
<dbReference type="InterPro" id="IPR036390">
    <property type="entry name" value="WH_DNA-bd_sf"/>
</dbReference>
<keyword evidence="6" id="KW-1185">Reference proteome</keyword>
<protein>
    <submittedName>
        <fullName evidence="5">Helix-turn-helix transcriptional regulator</fullName>
    </submittedName>
</protein>
<dbReference type="GO" id="GO:0003700">
    <property type="term" value="F:DNA-binding transcription factor activity"/>
    <property type="evidence" value="ECO:0007669"/>
    <property type="project" value="InterPro"/>
</dbReference>
<dbReference type="Proteomes" id="UP000537862">
    <property type="component" value="Unassembled WGS sequence"/>
</dbReference>
<dbReference type="NCBIfam" id="NF033788">
    <property type="entry name" value="HTH_metalloreg"/>
    <property type="match status" value="1"/>
</dbReference>
<dbReference type="SUPFAM" id="SSF46785">
    <property type="entry name" value="Winged helix' DNA-binding domain"/>
    <property type="match status" value="1"/>
</dbReference>
<dbReference type="CDD" id="cd00090">
    <property type="entry name" value="HTH_ARSR"/>
    <property type="match status" value="1"/>
</dbReference>
<evidence type="ECO:0000313" key="5">
    <source>
        <dbReference type="EMBL" id="NOL51518.1"/>
    </source>
</evidence>
<dbReference type="PRINTS" id="PR00778">
    <property type="entry name" value="HTHARSR"/>
</dbReference>
<reference evidence="5 6" key="1">
    <citation type="submission" date="2020-05" db="EMBL/GenBank/DDBJ databases">
        <authorList>
            <person name="Niu N."/>
        </authorList>
    </citation>
    <scope>NUCLEOTIDE SEQUENCE [LARGE SCALE GENOMIC DNA]</scope>
    <source>
        <strain evidence="5 6">3340-03</strain>
    </source>
</reference>
<sequence>MNIDQASFLFESLSSPIRLMIFQELSAMGSKGMIAGDLARQLNLAPNNLSFHLNKLSQTELVHSRQEGRFVRYYANVGLMLHLTAFLTQNCCKNTKECCSIDDH</sequence>